<dbReference type="EMBL" id="CP136894">
    <property type="protein sequence ID" value="WOL09464.1"/>
    <property type="molecule type" value="Genomic_DNA"/>
</dbReference>
<feature type="compositionally biased region" description="Basic and acidic residues" evidence="12">
    <location>
        <begin position="90"/>
        <end position="102"/>
    </location>
</feature>
<feature type="region of interest" description="Disordered" evidence="12">
    <location>
        <begin position="1"/>
        <end position="108"/>
    </location>
</feature>
<dbReference type="GO" id="GO:0008270">
    <property type="term" value="F:zinc ion binding"/>
    <property type="evidence" value="ECO:0007669"/>
    <property type="project" value="UniProtKB-KW"/>
</dbReference>
<gene>
    <name evidence="14" type="ORF">Cni_G18217</name>
</gene>
<evidence type="ECO:0000256" key="1">
    <source>
        <dbReference type="ARBA" id="ARBA00000900"/>
    </source>
</evidence>
<dbReference type="Pfam" id="PF21362">
    <property type="entry name" value="Sina_RING"/>
    <property type="match status" value="1"/>
</dbReference>
<dbReference type="InterPro" id="IPR013010">
    <property type="entry name" value="Znf_SIAH"/>
</dbReference>
<evidence type="ECO:0000256" key="7">
    <source>
        <dbReference type="ARBA" id="ARBA00022771"/>
    </source>
</evidence>
<dbReference type="SUPFAM" id="SSF49599">
    <property type="entry name" value="TRAF domain-like"/>
    <property type="match status" value="1"/>
</dbReference>
<feature type="compositionally biased region" description="Acidic residues" evidence="12">
    <location>
        <begin position="66"/>
        <end position="89"/>
    </location>
</feature>
<dbReference type="Proteomes" id="UP001327560">
    <property type="component" value="Chromosome 5"/>
</dbReference>
<dbReference type="GO" id="GO:0061630">
    <property type="term" value="F:ubiquitin protein ligase activity"/>
    <property type="evidence" value="ECO:0007669"/>
    <property type="project" value="UniProtKB-EC"/>
</dbReference>
<evidence type="ECO:0000313" key="14">
    <source>
        <dbReference type="EMBL" id="WOL09464.1"/>
    </source>
</evidence>
<evidence type="ECO:0000256" key="9">
    <source>
        <dbReference type="ARBA" id="ARBA00022833"/>
    </source>
</evidence>
<evidence type="ECO:0000313" key="15">
    <source>
        <dbReference type="Proteomes" id="UP001327560"/>
    </source>
</evidence>
<dbReference type="PANTHER" id="PTHR46632:SF16">
    <property type="entry name" value="E3 UBIQUITIN-PROTEIN LIGASE SINA-LIKE 10"/>
    <property type="match status" value="1"/>
</dbReference>
<keyword evidence="9" id="KW-0862">Zinc</keyword>
<accession>A0AAQ3QFW0</accession>
<proteinExistence type="inferred from homology"/>
<dbReference type="EC" id="2.3.2.27" evidence="4"/>
<evidence type="ECO:0000256" key="10">
    <source>
        <dbReference type="ARBA" id="ARBA00024004"/>
    </source>
</evidence>
<dbReference type="InterPro" id="IPR013083">
    <property type="entry name" value="Znf_RING/FYVE/PHD"/>
</dbReference>
<evidence type="ECO:0000259" key="13">
    <source>
        <dbReference type="PROSITE" id="PS51081"/>
    </source>
</evidence>
<comment type="pathway">
    <text evidence="2">Protein modification; protein ubiquitination.</text>
</comment>
<comment type="function">
    <text evidence="10">E3 ubiquitin-protein ligase that mediates ubiquitination and subsequent proteasomal degradation of target proteins. E3 ubiquitin ligases accept ubiquitin from an E2 ubiquitin-conjugating enzyme in the form of a thioester and then directly transfers the ubiquitin to targeted substrates. It probably triggers the ubiquitin-mediated degradation of different substrates.</text>
</comment>
<keyword evidence="5" id="KW-0808">Transferase</keyword>
<keyword evidence="8" id="KW-0833">Ubl conjugation pathway</keyword>
<evidence type="ECO:0000256" key="12">
    <source>
        <dbReference type="SAM" id="MobiDB-lite"/>
    </source>
</evidence>
<evidence type="ECO:0000256" key="4">
    <source>
        <dbReference type="ARBA" id="ARBA00012483"/>
    </source>
</evidence>
<evidence type="ECO:0000256" key="6">
    <source>
        <dbReference type="ARBA" id="ARBA00022723"/>
    </source>
</evidence>
<reference evidence="14 15" key="1">
    <citation type="submission" date="2023-10" db="EMBL/GenBank/DDBJ databases">
        <title>Chromosome-scale genome assembly provides insights into flower coloration mechanisms of Canna indica.</title>
        <authorList>
            <person name="Li C."/>
        </authorList>
    </citation>
    <scope>NUCLEOTIDE SEQUENCE [LARGE SCALE GENOMIC DNA]</scope>
    <source>
        <tissue evidence="14">Flower</tissue>
    </source>
</reference>
<dbReference type="PROSITE" id="PS51081">
    <property type="entry name" value="ZF_SIAH"/>
    <property type="match status" value="1"/>
</dbReference>
<dbReference type="AlphaFoldDB" id="A0AAQ3QFW0"/>
<comment type="similarity">
    <text evidence="3">Belongs to the SINA (Seven in absentia) family.</text>
</comment>
<evidence type="ECO:0000256" key="3">
    <source>
        <dbReference type="ARBA" id="ARBA00009119"/>
    </source>
</evidence>
<organism evidence="14 15">
    <name type="scientific">Canna indica</name>
    <name type="common">Indian-shot</name>
    <dbReference type="NCBI Taxonomy" id="4628"/>
    <lineage>
        <taxon>Eukaryota</taxon>
        <taxon>Viridiplantae</taxon>
        <taxon>Streptophyta</taxon>
        <taxon>Embryophyta</taxon>
        <taxon>Tracheophyta</taxon>
        <taxon>Spermatophyta</taxon>
        <taxon>Magnoliopsida</taxon>
        <taxon>Liliopsida</taxon>
        <taxon>Zingiberales</taxon>
        <taxon>Cannaceae</taxon>
        <taxon>Canna</taxon>
    </lineage>
</organism>
<dbReference type="Pfam" id="PF21361">
    <property type="entry name" value="Sina_ZnF"/>
    <property type="match status" value="1"/>
</dbReference>
<evidence type="ECO:0000256" key="11">
    <source>
        <dbReference type="PROSITE-ProRule" id="PRU00455"/>
    </source>
</evidence>
<comment type="catalytic activity">
    <reaction evidence="1">
        <text>S-ubiquitinyl-[E2 ubiquitin-conjugating enzyme]-L-cysteine + [acceptor protein]-L-lysine = [E2 ubiquitin-conjugating enzyme]-L-cysteine + N(6)-ubiquitinyl-[acceptor protein]-L-lysine.</text>
        <dbReference type="EC" id="2.3.2.27"/>
    </reaction>
</comment>
<evidence type="ECO:0000256" key="2">
    <source>
        <dbReference type="ARBA" id="ARBA00004906"/>
    </source>
</evidence>
<dbReference type="PANTHER" id="PTHR46632">
    <property type="entry name" value="E3 UBIQUITIN-PROTEIN LIGASE SINA-LIKE 4"/>
    <property type="match status" value="1"/>
</dbReference>
<keyword evidence="7 11" id="KW-0863">Zinc-finger</keyword>
<evidence type="ECO:0000256" key="5">
    <source>
        <dbReference type="ARBA" id="ARBA00022679"/>
    </source>
</evidence>
<name>A0AAQ3QFW0_9LILI</name>
<dbReference type="CDD" id="cd16571">
    <property type="entry name" value="RING-HC_SIAHs"/>
    <property type="match status" value="1"/>
</dbReference>
<dbReference type="InterPro" id="IPR049548">
    <property type="entry name" value="Sina-like_RING"/>
</dbReference>
<keyword evidence="15" id="KW-1185">Reference proteome</keyword>
<keyword evidence="6" id="KW-0479">Metal-binding</keyword>
<feature type="compositionally biased region" description="Basic residues" evidence="12">
    <location>
        <begin position="32"/>
        <end position="41"/>
    </location>
</feature>
<protein>
    <recommendedName>
        <fullName evidence="4">RING-type E3 ubiquitin transferase</fullName>
        <ecNumber evidence="4">2.3.2.27</ecNumber>
    </recommendedName>
</protein>
<dbReference type="Gene3D" id="3.30.40.10">
    <property type="entry name" value="Zinc/RING finger domain, C3HC4 (zinc finger)"/>
    <property type="match status" value="1"/>
</dbReference>
<feature type="domain" description="SIAH-type" evidence="13">
    <location>
        <begin position="174"/>
        <end position="232"/>
    </location>
</feature>
<sequence length="360" mass="40813">MRIEEGGEGLIEVMARFSLEEDEECEEDRNPNGKKRSRRKGGGGGCGENLCDSGSSKKGKKRGENDEAIDEQEDEEGKGVEEEEEEELKDGDRGEVNGKERGQSSSDGGVCVRMDPDLLDCSICYEPLRPPIFQCQNGHVACSSCCSKLFNKCHICSHAICYSRCLILEKVIESTKFSCMYADYGCNRSMCYTDKGTHEETCIYAPCSCPARNCYFCGSREMLSAHFINFHEPYERFSYNQTFKVELDKTDPFRALHGEDKYLFLLLNDSSSSLGSVLSMVCFRPRSLKWDFLYELTINMQNSNCNRSCLQFESLTSNITVWKGFHPRNLFLLVPPDLRTPTGKIILDVCIRKIKRTVVK</sequence>
<evidence type="ECO:0000256" key="8">
    <source>
        <dbReference type="ARBA" id="ARBA00022786"/>
    </source>
</evidence>
<dbReference type="InterPro" id="IPR044286">
    <property type="entry name" value="SINL_plant"/>
</dbReference>